<dbReference type="InterPro" id="IPR013078">
    <property type="entry name" value="His_Pase_superF_clade-1"/>
</dbReference>
<accession>A0A2G1DPP6</accession>
<protein>
    <submittedName>
        <fullName evidence="1">Histidine phosphatase</fullName>
    </submittedName>
</protein>
<dbReference type="SUPFAM" id="SSF53254">
    <property type="entry name" value="Phosphoglycerate mutase-like"/>
    <property type="match status" value="1"/>
</dbReference>
<evidence type="ECO:0000313" key="2">
    <source>
        <dbReference type="Proteomes" id="UP000226080"/>
    </source>
</evidence>
<dbReference type="Proteomes" id="UP000226080">
    <property type="component" value="Unassembled WGS sequence"/>
</dbReference>
<dbReference type="InterPro" id="IPR029033">
    <property type="entry name" value="His_PPase_superfam"/>
</dbReference>
<evidence type="ECO:0000313" key="1">
    <source>
        <dbReference type="EMBL" id="PHO20296.1"/>
    </source>
</evidence>
<dbReference type="Pfam" id="PF00300">
    <property type="entry name" value="His_Phos_1"/>
    <property type="match status" value="1"/>
</dbReference>
<comment type="caution">
    <text evidence="1">The sequence shown here is derived from an EMBL/GenBank/DDBJ whole genome shotgun (WGS) entry which is preliminary data.</text>
</comment>
<name>A0A2G1DPP6_AGGAC</name>
<dbReference type="EMBL" id="PCGW01000013">
    <property type="protein sequence ID" value="PHO20296.1"/>
    <property type="molecule type" value="Genomic_DNA"/>
</dbReference>
<gene>
    <name evidence="1" type="ORF">CQR80_07465</name>
</gene>
<proteinExistence type="predicted"/>
<dbReference type="Gene3D" id="3.40.50.1240">
    <property type="entry name" value="Phosphoglycerate mutase-like"/>
    <property type="match status" value="1"/>
</dbReference>
<dbReference type="RefSeq" id="WP_099308987.1">
    <property type="nucleotide sequence ID" value="NZ_PCGV01000012.1"/>
</dbReference>
<sequence length="203" mass="23632">MRFLTTFLNSMPKIVLIRHVTPLVDGSKCNATVAQNRLVEYNETERLALDEINSFKQSTAYQEMLTIPKIFVSPMIRAQKTANALFPSNELITLEDLKEFDLKITNMPKIKLTLNSWFILSRILWLLGLNKTQKNIGEEKKRVKKLIPTLLKQDCCIVSHGFIQHEIKNYLKKNEFVKLFHQKNGCFSVEIFQNATFKQNINR</sequence>
<reference evidence="1 2" key="1">
    <citation type="submission" date="2017-10" db="EMBL/GenBank/DDBJ databases">
        <title>Draft genome sequences of Aggregatibacter actinomycetemcomitans strains 310a and 310b.</title>
        <authorList>
            <person name="May A.C."/>
            <person name="Ohta H."/>
            <person name="Maeda H."/>
            <person name="Kokeguchi S."/>
            <person name="Cugini C."/>
        </authorList>
    </citation>
    <scope>NUCLEOTIDE SEQUENCE [LARGE SCALE GENOMIC DNA]</scope>
    <source>
        <strain evidence="1 2">310b</strain>
    </source>
</reference>
<keyword evidence="2" id="KW-1185">Reference proteome</keyword>
<organism evidence="1 2">
    <name type="scientific">Aggregatibacter actinomycetemcomitans</name>
    <name type="common">Actinobacillus actinomycetemcomitans</name>
    <name type="synonym">Haemophilus actinomycetemcomitans</name>
    <dbReference type="NCBI Taxonomy" id="714"/>
    <lineage>
        <taxon>Bacteria</taxon>
        <taxon>Pseudomonadati</taxon>
        <taxon>Pseudomonadota</taxon>
        <taxon>Gammaproteobacteria</taxon>
        <taxon>Pasteurellales</taxon>
        <taxon>Pasteurellaceae</taxon>
        <taxon>Aggregatibacter</taxon>
    </lineage>
</organism>